<name>A0A0G0HJG3_9BACT</name>
<dbReference type="STRING" id="1618481.US54_C0005G0018"/>
<dbReference type="InterPro" id="IPR006976">
    <property type="entry name" value="VanZ-like"/>
</dbReference>
<evidence type="ECO:0000259" key="2">
    <source>
        <dbReference type="Pfam" id="PF04892"/>
    </source>
</evidence>
<keyword evidence="1" id="KW-1133">Transmembrane helix</keyword>
<keyword evidence="1" id="KW-0812">Transmembrane</keyword>
<dbReference type="AlphaFoldDB" id="A0A0G0HJG3"/>
<dbReference type="Proteomes" id="UP000034471">
    <property type="component" value="Unassembled WGS sequence"/>
</dbReference>
<dbReference type="EMBL" id="LBTJ01000005">
    <property type="protein sequence ID" value="KKQ38705.1"/>
    <property type="molecule type" value="Genomic_DNA"/>
</dbReference>
<organism evidence="3 4">
    <name type="scientific">Candidatus Roizmanbacteria bacterium GW2011_GWA2_37_7</name>
    <dbReference type="NCBI Taxonomy" id="1618481"/>
    <lineage>
        <taxon>Bacteria</taxon>
        <taxon>Candidatus Roizmaniibacteriota</taxon>
    </lineage>
</organism>
<dbReference type="NCBIfam" id="NF037970">
    <property type="entry name" value="vanZ_1"/>
    <property type="match status" value="1"/>
</dbReference>
<dbReference type="Pfam" id="PF04892">
    <property type="entry name" value="VanZ"/>
    <property type="match status" value="1"/>
</dbReference>
<feature type="transmembrane region" description="Helical" evidence="1">
    <location>
        <begin position="34"/>
        <end position="55"/>
    </location>
</feature>
<sequence>MKKLIFYWLPPALWMIIIFTLSSRQSIGVSEEFIINFVVFKTLHVIEYAFLYFLFFRAFNSHLVKNTYKAFLLAAVATVLFAISDELHQTYVPSREGSPRDIAIDTIGIAVCFMYTKNNLKKLRLFL</sequence>
<accession>A0A0G0HJG3</accession>
<evidence type="ECO:0000256" key="1">
    <source>
        <dbReference type="SAM" id="Phobius"/>
    </source>
</evidence>
<evidence type="ECO:0000313" key="4">
    <source>
        <dbReference type="Proteomes" id="UP000034471"/>
    </source>
</evidence>
<gene>
    <name evidence="3" type="ORF">US54_C0005G0018</name>
</gene>
<protein>
    <submittedName>
        <fullName evidence="3">VanZ-like protein</fullName>
    </submittedName>
</protein>
<feature type="transmembrane region" description="Helical" evidence="1">
    <location>
        <begin position="67"/>
        <end position="83"/>
    </location>
</feature>
<keyword evidence="1" id="KW-0472">Membrane</keyword>
<proteinExistence type="predicted"/>
<feature type="domain" description="VanZ-like" evidence="2">
    <location>
        <begin position="31"/>
        <end position="114"/>
    </location>
</feature>
<reference evidence="3 4" key="1">
    <citation type="journal article" date="2015" name="Nature">
        <title>rRNA introns, odd ribosomes, and small enigmatic genomes across a large radiation of phyla.</title>
        <authorList>
            <person name="Brown C.T."/>
            <person name="Hug L.A."/>
            <person name="Thomas B.C."/>
            <person name="Sharon I."/>
            <person name="Castelle C.J."/>
            <person name="Singh A."/>
            <person name="Wilkins M.J."/>
            <person name="Williams K.H."/>
            <person name="Banfield J.F."/>
        </authorList>
    </citation>
    <scope>NUCLEOTIDE SEQUENCE [LARGE SCALE GENOMIC DNA]</scope>
</reference>
<comment type="caution">
    <text evidence="3">The sequence shown here is derived from an EMBL/GenBank/DDBJ whole genome shotgun (WGS) entry which is preliminary data.</text>
</comment>
<evidence type="ECO:0000313" key="3">
    <source>
        <dbReference type="EMBL" id="KKQ38705.1"/>
    </source>
</evidence>